<keyword evidence="2" id="KW-1185">Reference proteome</keyword>
<evidence type="ECO:0000313" key="2">
    <source>
        <dbReference type="Proteomes" id="UP000799764"/>
    </source>
</evidence>
<name>A0A9P4PBH1_9PLEO</name>
<dbReference type="AlphaFoldDB" id="A0A9P4PBH1"/>
<protein>
    <submittedName>
        <fullName evidence="1">Uncharacterized protein</fullName>
    </submittedName>
</protein>
<organism evidence="1 2">
    <name type="scientific">Karstenula rhodostoma CBS 690.94</name>
    <dbReference type="NCBI Taxonomy" id="1392251"/>
    <lineage>
        <taxon>Eukaryota</taxon>
        <taxon>Fungi</taxon>
        <taxon>Dikarya</taxon>
        <taxon>Ascomycota</taxon>
        <taxon>Pezizomycotina</taxon>
        <taxon>Dothideomycetes</taxon>
        <taxon>Pleosporomycetidae</taxon>
        <taxon>Pleosporales</taxon>
        <taxon>Massarineae</taxon>
        <taxon>Didymosphaeriaceae</taxon>
        <taxon>Karstenula</taxon>
    </lineage>
</organism>
<sequence length="576" mass="65750">MCRRTHLLRIPVEIRLQIYSYYVSSPGGYRYNHTSNTLSKLNGDPIDLGLLFTCKLIAEEIQGMALNHNTVTFSTLYSDELRQCAGQLHVTVECVRRVKIEFMLQMAGRLSTVMKQDLAHGFPDITPTLDELNRLSKDDLDQLKFKLLYSGYTFGANPSKFNDFITRLYDLITADPDFLDHAHAENCKDRFRKLPLEDQTSKRYALCLAKLLPLGFKDISQIRGPLWGIPTEGEVVQMAKDLDIIPSDVLHQGERNMDKFRIRGKLGTYPCRCYSVQDLWSRWRFSAAATAIRFLGSLALPTRKHLRQIILLEDHESIAKPESHARGLIPFCQENPRLRVDRRVNLWKSILPTTVFFGCRAPFRRPLTASEGIQSKNITRAIAPWVAEAWALESHGMPPGSFHLAIDGGAAKERAKEVFSIVIRDASYQLALEQLHRQGSIPDPISCLENTSGFQLFKDFPQAIEALVRGKNPNLSCSFDLVDFVDPSAILRQGQNWTAEQWGDNWSTHTPETFETAPELPVWKKILEKEHPVGDVLHMDADFDVATGRMRDSERNFLEVGEMMRRLYEQSRQRQS</sequence>
<dbReference type="OrthoDB" id="5062850at2759"/>
<evidence type="ECO:0000313" key="1">
    <source>
        <dbReference type="EMBL" id="KAF2440054.1"/>
    </source>
</evidence>
<proteinExistence type="predicted"/>
<comment type="caution">
    <text evidence="1">The sequence shown here is derived from an EMBL/GenBank/DDBJ whole genome shotgun (WGS) entry which is preliminary data.</text>
</comment>
<reference evidence="1" key="1">
    <citation type="journal article" date="2020" name="Stud. Mycol.">
        <title>101 Dothideomycetes genomes: a test case for predicting lifestyles and emergence of pathogens.</title>
        <authorList>
            <person name="Haridas S."/>
            <person name="Albert R."/>
            <person name="Binder M."/>
            <person name="Bloem J."/>
            <person name="Labutti K."/>
            <person name="Salamov A."/>
            <person name="Andreopoulos B."/>
            <person name="Baker S."/>
            <person name="Barry K."/>
            <person name="Bills G."/>
            <person name="Bluhm B."/>
            <person name="Cannon C."/>
            <person name="Castanera R."/>
            <person name="Culley D."/>
            <person name="Daum C."/>
            <person name="Ezra D."/>
            <person name="Gonzalez J."/>
            <person name="Henrissat B."/>
            <person name="Kuo A."/>
            <person name="Liang C."/>
            <person name="Lipzen A."/>
            <person name="Lutzoni F."/>
            <person name="Magnuson J."/>
            <person name="Mondo S."/>
            <person name="Nolan M."/>
            <person name="Ohm R."/>
            <person name="Pangilinan J."/>
            <person name="Park H.-J."/>
            <person name="Ramirez L."/>
            <person name="Alfaro M."/>
            <person name="Sun H."/>
            <person name="Tritt A."/>
            <person name="Yoshinaga Y."/>
            <person name="Zwiers L.-H."/>
            <person name="Turgeon B."/>
            <person name="Goodwin S."/>
            <person name="Spatafora J."/>
            <person name="Crous P."/>
            <person name="Grigoriev I."/>
        </authorList>
    </citation>
    <scope>NUCLEOTIDE SEQUENCE</scope>
    <source>
        <strain evidence="1">CBS 690.94</strain>
    </source>
</reference>
<accession>A0A9P4PBH1</accession>
<gene>
    <name evidence="1" type="ORF">P171DRAFT_435873</name>
</gene>
<dbReference type="Proteomes" id="UP000799764">
    <property type="component" value="Unassembled WGS sequence"/>
</dbReference>
<dbReference type="EMBL" id="MU001508">
    <property type="protein sequence ID" value="KAF2440054.1"/>
    <property type="molecule type" value="Genomic_DNA"/>
</dbReference>